<evidence type="ECO:0000313" key="3">
    <source>
        <dbReference type="EMBL" id="MDX8535848.1"/>
    </source>
</evidence>
<evidence type="ECO:0000313" key="4">
    <source>
        <dbReference type="Proteomes" id="UP001285154"/>
    </source>
</evidence>
<dbReference type="InterPro" id="IPR011010">
    <property type="entry name" value="DNA_brk_join_enz"/>
</dbReference>
<accession>A0ABU5AF06</accession>
<dbReference type="InterPro" id="IPR013762">
    <property type="entry name" value="Integrase-like_cat_sf"/>
</dbReference>
<dbReference type="RefSeq" id="WP_320253392.1">
    <property type="nucleotide sequence ID" value="NZ_JAVIIQ010000032.1"/>
</dbReference>
<name>A0ABU5AF06_9HYPH</name>
<comment type="caution">
    <text evidence="3">The sequence shown here is derived from an EMBL/GenBank/DDBJ whole genome shotgun (WGS) entry which is preliminary data.</text>
</comment>
<evidence type="ECO:0000259" key="2">
    <source>
        <dbReference type="PROSITE" id="PS51898"/>
    </source>
</evidence>
<sequence>MTDIEVTRRCSIATRNQRLAAVRAFAGFVGEHSPVRIEWSGQIRSIPFKKTDQAVVPYLEKAEIDHLLAAPDRRTEQGRRDYALLLFLYNTGARASEAVGVSRWRT</sequence>
<organism evidence="3 4">
    <name type="scientific">Mesorhizobium vachelliae</name>
    <dbReference type="NCBI Taxonomy" id="3072309"/>
    <lineage>
        <taxon>Bacteria</taxon>
        <taxon>Pseudomonadati</taxon>
        <taxon>Pseudomonadota</taxon>
        <taxon>Alphaproteobacteria</taxon>
        <taxon>Hyphomicrobiales</taxon>
        <taxon>Phyllobacteriaceae</taxon>
        <taxon>Mesorhizobium</taxon>
    </lineage>
</organism>
<feature type="domain" description="Tyr recombinase" evidence="2">
    <location>
        <begin position="54"/>
        <end position="106"/>
    </location>
</feature>
<proteinExistence type="predicted"/>
<keyword evidence="4" id="KW-1185">Reference proteome</keyword>
<dbReference type="Gene3D" id="1.10.443.10">
    <property type="entry name" value="Intergrase catalytic core"/>
    <property type="match status" value="1"/>
</dbReference>
<dbReference type="PROSITE" id="PS51898">
    <property type="entry name" value="TYR_RECOMBINASE"/>
    <property type="match status" value="1"/>
</dbReference>
<dbReference type="InterPro" id="IPR002104">
    <property type="entry name" value="Integrase_catalytic"/>
</dbReference>
<dbReference type="SUPFAM" id="SSF56349">
    <property type="entry name" value="DNA breaking-rejoining enzymes"/>
    <property type="match status" value="1"/>
</dbReference>
<dbReference type="Proteomes" id="UP001285154">
    <property type="component" value="Unassembled WGS sequence"/>
</dbReference>
<dbReference type="EMBL" id="JAVIIQ010000032">
    <property type="protein sequence ID" value="MDX8535848.1"/>
    <property type="molecule type" value="Genomic_DNA"/>
</dbReference>
<protein>
    <recommendedName>
        <fullName evidence="2">Tyr recombinase domain-containing protein</fullName>
    </recommendedName>
</protein>
<gene>
    <name evidence="3" type="ORF">RFM42_33170</name>
</gene>
<evidence type="ECO:0000256" key="1">
    <source>
        <dbReference type="ARBA" id="ARBA00023172"/>
    </source>
</evidence>
<reference evidence="3 4" key="1">
    <citation type="submission" date="2023-08" db="EMBL/GenBank/DDBJ databases">
        <title>Implementing the SeqCode for naming new Mesorhizobium species isolated from Vachellia karroo root nodules.</title>
        <authorList>
            <person name="Van Lill M."/>
        </authorList>
    </citation>
    <scope>NUCLEOTIDE SEQUENCE [LARGE SCALE GENOMIC DNA]</scope>
    <source>
        <strain evidence="3 4">VK25D</strain>
    </source>
</reference>
<keyword evidence="1" id="KW-0233">DNA recombination</keyword>